<proteinExistence type="predicted"/>
<dbReference type="AlphaFoldDB" id="A0A0M6YDV2"/>
<accession>A0A0M6YDV2</accession>
<sequence>MTLHTPSHNDSHPKIQKLENHVKSKALVTVAILSILAACQPEIPEASNEQLADLLGGPGSAYDMPLISQKAVECLQLISGLADDVFKDAPKEQIAYYKTGCRQDLDKRLRDTSRNPLGFKLEHFENPDLAERVSNVRDAQRKIIADKKKEEEQERLAEKQQEEQERVQQTAKRLADAKRESKQHLAYVEMWLAQMDGKCTGLKHLNDQRKGQNISVPLTMTSKLLGSCQDYTFKNIREDAQKTSEKIAELTYDSDPNTRLFIPDFAAASKDNLDKYQLETDELYAELKAILDGKAN</sequence>
<protein>
    <submittedName>
        <fullName evidence="2">Uncharacterized protein</fullName>
    </submittedName>
</protein>
<feature type="coiled-coil region" evidence="1">
    <location>
        <begin position="142"/>
        <end position="180"/>
    </location>
</feature>
<reference evidence="3" key="1">
    <citation type="submission" date="2015-07" db="EMBL/GenBank/DDBJ databases">
        <authorList>
            <person name="Rodrigo-Torres Lidia"/>
            <person name="Arahal R.David."/>
        </authorList>
    </citation>
    <scope>NUCLEOTIDE SEQUENCE [LARGE SCALE GENOMIC DNA]</scope>
    <source>
        <strain evidence="3">CECT 4801</strain>
    </source>
</reference>
<keyword evidence="3" id="KW-1185">Reference proteome</keyword>
<evidence type="ECO:0000313" key="2">
    <source>
        <dbReference type="EMBL" id="CTQ47683.1"/>
    </source>
</evidence>
<evidence type="ECO:0000313" key="3">
    <source>
        <dbReference type="Proteomes" id="UP000048926"/>
    </source>
</evidence>
<evidence type="ECO:0000256" key="1">
    <source>
        <dbReference type="SAM" id="Coils"/>
    </source>
</evidence>
<keyword evidence="1" id="KW-0175">Coiled coil</keyword>
<organism evidence="2 3">
    <name type="scientific">Roseibium aggregatum</name>
    <dbReference type="NCBI Taxonomy" id="187304"/>
    <lineage>
        <taxon>Bacteria</taxon>
        <taxon>Pseudomonadati</taxon>
        <taxon>Pseudomonadota</taxon>
        <taxon>Alphaproteobacteria</taxon>
        <taxon>Hyphomicrobiales</taxon>
        <taxon>Stappiaceae</taxon>
        <taxon>Roseibium</taxon>
    </lineage>
</organism>
<gene>
    <name evidence="2" type="ORF">LAL4801_06145</name>
</gene>
<dbReference type="Proteomes" id="UP000048926">
    <property type="component" value="Unassembled WGS sequence"/>
</dbReference>
<dbReference type="EMBL" id="CXST01000013">
    <property type="protein sequence ID" value="CTQ47683.1"/>
    <property type="molecule type" value="Genomic_DNA"/>
</dbReference>
<name>A0A0M6YDV2_9HYPH</name>